<evidence type="ECO:0000313" key="1">
    <source>
        <dbReference type="EMBL" id="AGC72032.1"/>
    </source>
</evidence>
<name>L7VSH9_9BACT</name>
<proteinExistence type="predicted"/>
<reference evidence="1" key="1">
    <citation type="submission" date="2012-09" db="EMBL/GenBank/DDBJ databases">
        <title>Metagenomic Characterization of a Microbial Community in Wastewater Detects High Levels of Antibiotic Resistance.</title>
        <authorList>
            <person name="Abrams M."/>
            <person name="Caldwell A."/>
            <person name="Vandaei E."/>
            <person name="Lee W."/>
            <person name="Perrott J."/>
            <person name="Khan S.Y."/>
            <person name="Ta J."/>
            <person name="Romero D."/>
            <person name="Nguyen V."/>
            <person name="Pourmand N."/>
            <person name="Ouverney C.C."/>
        </authorList>
    </citation>
    <scope>NUCLEOTIDE SEQUENCE</scope>
</reference>
<protein>
    <submittedName>
        <fullName evidence="1">Uncharacterized protein</fullName>
    </submittedName>
</protein>
<organism evidence="1">
    <name type="scientific">uncultured bacterium A1Q1_fos_500</name>
    <dbReference type="NCBI Taxonomy" id="1256579"/>
    <lineage>
        <taxon>Bacteria</taxon>
        <taxon>environmental samples</taxon>
    </lineage>
</organism>
<accession>L7VSH9</accession>
<dbReference type="EMBL" id="JX649890">
    <property type="protein sequence ID" value="AGC72032.1"/>
    <property type="molecule type" value="Genomic_DNA"/>
</dbReference>
<sequence>MFTYIDFYRNKFLKNKLFYEKFLKIIVQCPKKQCHQIIFYYEAAF</sequence>
<dbReference type="AlphaFoldDB" id="L7VSH9"/>